<name>A0AAW2KVT1_9LAMI</name>
<sequence>MVGFEVGAVPFNPDGWGPPDSSNAPLSIQTNPPMSPTLPSPAPRNWAGSPTGPGIYPIRAVQAQNREAITQRIPPSISPATTHSLPLRPTKTPPSALSTRLPNHTTTTRTVPNSIPGGGSMPTNVLSFHNAVMKKWRLENVKLRKNARVAIDCTISIARRCRSAANHLFSSLRLTFSPNGIC</sequence>
<reference evidence="2" key="2">
    <citation type="journal article" date="2024" name="Plant">
        <title>Genomic evolution and insights into agronomic trait innovations of Sesamum species.</title>
        <authorList>
            <person name="Miao H."/>
            <person name="Wang L."/>
            <person name="Qu L."/>
            <person name="Liu H."/>
            <person name="Sun Y."/>
            <person name="Le M."/>
            <person name="Wang Q."/>
            <person name="Wei S."/>
            <person name="Zheng Y."/>
            <person name="Lin W."/>
            <person name="Duan Y."/>
            <person name="Cao H."/>
            <person name="Xiong S."/>
            <person name="Wang X."/>
            <person name="Wei L."/>
            <person name="Li C."/>
            <person name="Ma Q."/>
            <person name="Ju M."/>
            <person name="Zhao R."/>
            <person name="Li G."/>
            <person name="Mu C."/>
            <person name="Tian Q."/>
            <person name="Mei H."/>
            <person name="Zhang T."/>
            <person name="Gao T."/>
            <person name="Zhang H."/>
        </authorList>
    </citation>
    <scope>NUCLEOTIDE SEQUENCE</scope>
    <source>
        <strain evidence="2">G01</strain>
    </source>
</reference>
<feature type="compositionally biased region" description="Low complexity" evidence="1">
    <location>
        <begin position="97"/>
        <end position="114"/>
    </location>
</feature>
<accession>A0AAW2KVT1</accession>
<reference evidence="2" key="1">
    <citation type="submission" date="2020-06" db="EMBL/GenBank/DDBJ databases">
        <authorList>
            <person name="Li T."/>
            <person name="Hu X."/>
            <person name="Zhang T."/>
            <person name="Song X."/>
            <person name="Zhang H."/>
            <person name="Dai N."/>
            <person name="Sheng W."/>
            <person name="Hou X."/>
            <person name="Wei L."/>
        </authorList>
    </citation>
    <scope>NUCLEOTIDE SEQUENCE</scope>
    <source>
        <strain evidence="2">G01</strain>
        <tissue evidence="2">Leaf</tissue>
    </source>
</reference>
<protein>
    <submittedName>
        <fullName evidence="2">Uncharacterized protein</fullName>
    </submittedName>
</protein>
<feature type="compositionally biased region" description="Polar residues" evidence="1">
    <location>
        <begin position="20"/>
        <end position="31"/>
    </location>
</feature>
<feature type="region of interest" description="Disordered" evidence="1">
    <location>
        <begin position="75"/>
        <end position="119"/>
    </location>
</feature>
<dbReference type="EMBL" id="JACGWK010000016">
    <property type="protein sequence ID" value="KAL0310639.1"/>
    <property type="molecule type" value="Genomic_DNA"/>
</dbReference>
<feature type="region of interest" description="Disordered" evidence="1">
    <location>
        <begin position="10"/>
        <end position="46"/>
    </location>
</feature>
<proteinExistence type="predicted"/>
<gene>
    <name evidence="2" type="ORF">Sangu_2358600</name>
</gene>
<dbReference type="AlphaFoldDB" id="A0AAW2KVT1"/>
<evidence type="ECO:0000256" key="1">
    <source>
        <dbReference type="SAM" id="MobiDB-lite"/>
    </source>
</evidence>
<comment type="caution">
    <text evidence="2">The sequence shown here is derived from an EMBL/GenBank/DDBJ whole genome shotgun (WGS) entry which is preliminary data.</text>
</comment>
<feature type="compositionally biased region" description="Pro residues" evidence="1">
    <location>
        <begin position="33"/>
        <end position="42"/>
    </location>
</feature>
<organism evidence="2">
    <name type="scientific">Sesamum angustifolium</name>
    <dbReference type="NCBI Taxonomy" id="2727405"/>
    <lineage>
        <taxon>Eukaryota</taxon>
        <taxon>Viridiplantae</taxon>
        <taxon>Streptophyta</taxon>
        <taxon>Embryophyta</taxon>
        <taxon>Tracheophyta</taxon>
        <taxon>Spermatophyta</taxon>
        <taxon>Magnoliopsida</taxon>
        <taxon>eudicotyledons</taxon>
        <taxon>Gunneridae</taxon>
        <taxon>Pentapetalae</taxon>
        <taxon>asterids</taxon>
        <taxon>lamiids</taxon>
        <taxon>Lamiales</taxon>
        <taxon>Pedaliaceae</taxon>
        <taxon>Sesamum</taxon>
    </lineage>
</organism>
<evidence type="ECO:0000313" key="2">
    <source>
        <dbReference type="EMBL" id="KAL0310639.1"/>
    </source>
</evidence>